<dbReference type="EMBL" id="JAQOWY010000530">
    <property type="protein sequence ID" value="KAK1840784.1"/>
    <property type="molecule type" value="Genomic_DNA"/>
</dbReference>
<gene>
    <name evidence="2" type="ORF">CCHR01_16576</name>
</gene>
<dbReference type="Proteomes" id="UP001243330">
    <property type="component" value="Unassembled WGS sequence"/>
</dbReference>
<keyword evidence="3" id="KW-1185">Reference proteome</keyword>
<accession>A0AAD9A870</accession>
<feature type="compositionally biased region" description="Basic and acidic residues" evidence="1">
    <location>
        <begin position="104"/>
        <end position="117"/>
    </location>
</feature>
<proteinExistence type="predicted"/>
<dbReference type="AlphaFoldDB" id="A0AAD9A870"/>
<name>A0AAD9A870_9PEZI</name>
<reference evidence="2" key="1">
    <citation type="submission" date="2023-01" db="EMBL/GenBank/DDBJ databases">
        <title>Colletotrichum chrysophilum M932 genome sequence.</title>
        <authorList>
            <person name="Baroncelli R."/>
        </authorList>
    </citation>
    <scope>NUCLEOTIDE SEQUENCE</scope>
    <source>
        <strain evidence="2">M932</strain>
    </source>
</reference>
<feature type="region of interest" description="Disordered" evidence="1">
    <location>
        <begin position="237"/>
        <end position="257"/>
    </location>
</feature>
<feature type="region of interest" description="Disordered" evidence="1">
    <location>
        <begin position="99"/>
        <end position="120"/>
    </location>
</feature>
<evidence type="ECO:0000256" key="1">
    <source>
        <dbReference type="SAM" id="MobiDB-lite"/>
    </source>
</evidence>
<feature type="compositionally biased region" description="Polar residues" evidence="1">
    <location>
        <begin position="237"/>
        <end position="247"/>
    </location>
</feature>
<organism evidence="2 3">
    <name type="scientific">Colletotrichum chrysophilum</name>
    <dbReference type="NCBI Taxonomy" id="1836956"/>
    <lineage>
        <taxon>Eukaryota</taxon>
        <taxon>Fungi</taxon>
        <taxon>Dikarya</taxon>
        <taxon>Ascomycota</taxon>
        <taxon>Pezizomycotina</taxon>
        <taxon>Sordariomycetes</taxon>
        <taxon>Hypocreomycetidae</taxon>
        <taxon>Glomerellales</taxon>
        <taxon>Glomerellaceae</taxon>
        <taxon>Colletotrichum</taxon>
        <taxon>Colletotrichum gloeosporioides species complex</taxon>
    </lineage>
</organism>
<protein>
    <submittedName>
        <fullName evidence="2">Uncharacterized protein</fullName>
    </submittedName>
</protein>
<evidence type="ECO:0000313" key="2">
    <source>
        <dbReference type="EMBL" id="KAK1840784.1"/>
    </source>
</evidence>
<sequence>MAATLMIAPQNGDLLNQGHLGSGRGPGRLHRRQFFAIKIAPRARAPTGQLNAVGRFLLRALLCALCHRSIESDNPCLTCTAHVLEDNCLWGNVSLQTPSALPSHETRHTADDTEHSANSDAAVTETICRTSFEVQKAGDAPGSVIVSVTDFSSHAAGAWSHVADGDGMLSLHKPQGPFARKLPKGENRPLLCLATTANHPHPQNALWLPLCNATSAPKVDSQLANCIGCSAPIRTMSATPDSNQSRRSVPKSRRAGHSSLRFVNHSVDFGF</sequence>
<evidence type="ECO:0000313" key="3">
    <source>
        <dbReference type="Proteomes" id="UP001243330"/>
    </source>
</evidence>
<comment type="caution">
    <text evidence="2">The sequence shown here is derived from an EMBL/GenBank/DDBJ whole genome shotgun (WGS) entry which is preliminary data.</text>
</comment>